<feature type="region of interest" description="Disordered" evidence="1">
    <location>
        <begin position="1"/>
        <end position="28"/>
    </location>
</feature>
<reference evidence="4" key="1">
    <citation type="submission" date="2023-07" db="EMBL/GenBank/DDBJ databases">
        <title>Description of three actinobacteria isolated from air of manufacturing shop in a pharmaceutical factory.</title>
        <authorList>
            <person name="Zhang D.-F."/>
        </authorList>
    </citation>
    <scope>NUCLEOTIDE SEQUENCE [LARGE SCALE GENOMIC DNA]</scope>
    <source>
        <strain evidence="4">CCTCC AB 2011122</strain>
    </source>
</reference>
<evidence type="ECO:0000256" key="2">
    <source>
        <dbReference type="SAM" id="Phobius"/>
    </source>
</evidence>
<keyword evidence="2" id="KW-1133">Transmembrane helix</keyword>
<keyword evidence="2" id="KW-0812">Transmembrane</keyword>
<dbReference type="Proteomes" id="UP001260072">
    <property type="component" value="Unassembled WGS sequence"/>
</dbReference>
<evidence type="ECO:0000313" key="3">
    <source>
        <dbReference type="EMBL" id="MDR5692915.1"/>
    </source>
</evidence>
<name>A0ABU1FMC8_9MICO</name>
<sequence>MGESIESAERAGADTAGAPDPRPRRAGRARTVAGAVALVLAAAGATAVGVQLLGTDDSRDLVSLQSVDFADEPDGPVASDDGWTAEVAGSVLRLRAVAPGAMQPFWTASPATDAMTVSATLDLPPGVAGDDLFVGGITVLGESGAGWGVACGSDGDAYVLAVWDGRSQALDRIADAGCDGERVDLELAAARSGERTDTIEVRLPDGGRVVLKPGEVRGPFTGAGFVMASADRTLTVPGLDVRTYEVRVEPAPTNGAGS</sequence>
<accession>A0ABU1FMC8</accession>
<protein>
    <submittedName>
        <fullName evidence="3">Uncharacterized protein</fullName>
    </submittedName>
</protein>
<comment type="caution">
    <text evidence="3">The sequence shown here is derived from an EMBL/GenBank/DDBJ whole genome shotgun (WGS) entry which is preliminary data.</text>
</comment>
<evidence type="ECO:0000313" key="4">
    <source>
        <dbReference type="Proteomes" id="UP001260072"/>
    </source>
</evidence>
<keyword evidence="4" id="KW-1185">Reference proteome</keyword>
<gene>
    <name evidence="3" type="ORF">RH861_12660</name>
</gene>
<dbReference type="RefSeq" id="WP_310521271.1">
    <property type="nucleotide sequence ID" value="NZ_BAABBS010000001.1"/>
</dbReference>
<evidence type="ECO:0000256" key="1">
    <source>
        <dbReference type="SAM" id="MobiDB-lite"/>
    </source>
</evidence>
<keyword evidence="2" id="KW-0472">Membrane</keyword>
<proteinExistence type="predicted"/>
<dbReference type="EMBL" id="JAVKGS010000003">
    <property type="protein sequence ID" value="MDR5692915.1"/>
    <property type="molecule type" value="Genomic_DNA"/>
</dbReference>
<organism evidence="3 4">
    <name type="scientific">Agromyces indicus</name>
    <dbReference type="NCBI Taxonomy" id="758919"/>
    <lineage>
        <taxon>Bacteria</taxon>
        <taxon>Bacillati</taxon>
        <taxon>Actinomycetota</taxon>
        <taxon>Actinomycetes</taxon>
        <taxon>Micrococcales</taxon>
        <taxon>Microbacteriaceae</taxon>
        <taxon>Agromyces</taxon>
    </lineage>
</organism>
<feature type="transmembrane region" description="Helical" evidence="2">
    <location>
        <begin position="32"/>
        <end position="54"/>
    </location>
</feature>